<proteinExistence type="predicted"/>
<keyword evidence="3" id="KW-1185">Reference proteome</keyword>
<dbReference type="Proteomes" id="UP001054837">
    <property type="component" value="Unassembled WGS sequence"/>
</dbReference>
<organism evidence="2 3">
    <name type="scientific">Caerostris darwini</name>
    <dbReference type="NCBI Taxonomy" id="1538125"/>
    <lineage>
        <taxon>Eukaryota</taxon>
        <taxon>Metazoa</taxon>
        <taxon>Ecdysozoa</taxon>
        <taxon>Arthropoda</taxon>
        <taxon>Chelicerata</taxon>
        <taxon>Arachnida</taxon>
        <taxon>Araneae</taxon>
        <taxon>Araneomorphae</taxon>
        <taxon>Entelegynae</taxon>
        <taxon>Araneoidea</taxon>
        <taxon>Araneidae</taxon>
        <taxon>Caerostris</taxon>
    </lineage>
</organism>
<accession>A0AAV4URX3</accession>
<reference evidence="2 3" key="1">
    <citation type="submission" date="2021-06" db="EMBL/GenBank/DDBJ databases">
        <title>Caerostris darwini draft genome.</title>
        <authorList>
            <person name="Kono N."/>
            <person name="Arakawa K."/>
        </authorList>
    </citation>
    <scope>NUCLEOTIDE SEQUENCE [LARGE SCALE GENOMIC DNA]</scope>
</reference>
<sequence length="250" mass="28805">MSRFHQLPDRFPSLFPVTVPSLLVLEKKVGGVGVLIRHKKKEKKERGGAAKKKRKAEVRRFRTNICTNRLAPIPTPSHTHTYSTTHSSEIRVRDKSHTHSRKRAFKAKEELCHGGRLEWIRCEGFHLHSPKFFTETIYFCFATPKAENTKRTPRSCKDVFTLHNSSSRCEIRVYSFIYGLSHTLCNSRIQNDPLRSPNVNSHLGFRTDSSSPGDAPETTMASWLKDAPEREREESHPARPCLLFIVWKQI</sequence>
<evidence type="ECO:0000256" key="1">
    <source>
        <dbReference type="SAM" id="MobiDB-lite"/>
    </source>
</evidence>
<feature type="compositionally biased region" description="Low complexity" evidence="1">
    <location>
        <begin position="76"/>
        <end position="87"/>
    </location>
</feature>
<name>A0AAV4URX3_9ARAC</name>
<evidence type="ECO:0000313" key="3">
    <source>
        <dbReference type="Proteomes" id="UP001054837"/>
    </source>
</evidence>
<protein>
    <submittedName>
        <fullName evidence="2">Uncharacterized protein</fullName>
    </submittedName>
</protein>
<dbReference type="AlphaFoldDB" id="A0AAV4URX3"/>
<dbReference type="EMBL" id="BPLQ01011800">
    <property type="protein sequence ID" value="GIY60464.1"/>
    <property type="molecule type" value="Genomic_DNA"/>
</dbReference>
<gene>
    <name evidence="2" type="ORF">CDAR_620851</name>
</gene>
<comment type="caution">
    <text evidence="2">The sequence shown here is derived from an EMBL/GenBank/DDBJ whole genome shotgun (WGS) entry which is preliminary data.</text>
</comment>
<feature type="compositionally biased region" description="Polar residues" evidence="1">
    <location>
        <begin position="200"/>
        <end position="212"/>
    </location>
</feature>
<feature type="region of interest" description="Disordered" evidence="1">
    <location>
        <begin position="200"/>
        <end position="219"/>
    </location>
</feature>
<feature type="region of interest" description="Disordered" evidence="1">
    <location>
        <begin position="69"/>
        <end position="88"/>
    </location>
</feature>
<evidence type="ECO:0000313" key="2">
    <source>
        <dbReference type="EMBL" id="GIY60464.1"/>
    </source>
</evidence>